<feature type="domain" description="Calcineurin-like phosphoesterase" evidence="4">
    <location>
        <begin position="4"/>
        <end position="149"/>
    </location>
</feature>
<dbReference type="InterPro" id="IPR029052">
    <property type="entry name" value="Metallo-depent_PP-like"/>
</dbReference>
<proteinExistence type="inferred from homology"/>
<reference evidence="5" key="1">
    <citation type="submission" date="2020-01" db="EMBL/GenBank/DDBJ databases">
        <authorList>
            <person name="Meier V. D."/>
            <person name="Meier V D."/>
        </authorList>
    </citation>
    <scope>NUCLEOTIDE SEQUENCE</scope>
    <source>
        <strain evidence="5">HLG_WM_MAG_07</strain>
    </source>
</reference>
<dbReference type="SUPFAM" id="SSF56300">
    <property type="entry name" value="Metallo-dependent phosphatases"/>
    <property type="match status" value="1"/>
</dbReference>
<dbReference type="InterPro" id="IPR024654">
    <property type="entry name" value="Calcineurin-like_PHP_lpxH"/>
</dbReference>
<name>A0A6S6S4I6_9GAMM</name>
<evidence type="ECO:0000256" key="1">
    <source>
        <dbReference type="ARBA" id="ARBA00008950"/>
    </source>
</evidence>
<evidence type="ECO:0000313" key="5">
    <source>
        <dbReference type="EMBL" id="CAA6802573.1"/>
    </source>
</evidence>
<dbReference type="Pfam" id="PF12850">
    <property type="entry name" value="Metallophos_2"/>
    <property type="match status" value="1"/>
</dbReference>
<dbReference type="EMBL" id="CACVAY010000012">
    <property type="protein sequence ID" value="CAA6802573.1"/>
    <property type="molecule type" value="Genomic_DNA"/>
</dbReference>
<evidence type="ECO:0000256" key="3">
    <source>
        <dbReference type="SAM" id="MobiDB-lite"/>
    </source>
</evidence>
<feature type="region of interest" description="Disordered" evidence="3">
    <location>
        <begin position="82"/>
        <end position="101"/>
    </location>
</feature>
<gene>
    <name evidence="5" type="ORF">HELGO_WM10937</name>
</gene>
<sequence length="165" mass="17953">MKVSVAIVSDTHAVLDTRIADLIKDCDYAIHAGDICGENVLADMRPKTGKVVAVLGNNDLHIHGDSLPKRGEMDLPGGKLTVEHGHEHGAHKPDHDSLRESHSGSKVVVYGHTHKMIQDKSATPWVINPGAAGRTRTRGGPSCLILNASANQEWEIEEFRFPEED</sequence>
<protein>
    <recommendedName>
        <fullName evidence="2">Phosphoesterase</fullName>
        <ecNumber evidence="2">3.1.4.-</ecNumber>
    </recommendedName>
</protein>
<dbReference type="PANTHER" id="PTHR43165:SF1">
    <property type="entry name" value="PHOSPHODIESTERASE MJ0936"/>
    <property type="match status" value="1"/>
</dbReference>
<dbReference type="PANTHER" id="PTHR43165">
    <property type="entry name" value="METALLOPHOSPHOESTERASE"/>
    <property type="match status" value="1"/>
</dbReference>
<accession>A0A6S6S4I6</accession>
<dbReference type="InterPro" id="IPR053193">
    <property type="entry name" value="MetalloPDE_YfcE-like"/>
</dbReference>
<dbReference type="InterPro" id="IPR000979">
    <property type="entry name" value="Phosphodiesterase_MJ0936/Vps29"/>
</dbReference>
<dbReference type="NCBIfam" id="TIGR00040">
    <property type="entry name" value="yfcE"/>
    <property type="match status" value="1"/>
</dbReference>
<dbReference type="AlphaFoldDB" id="A0A6S6S4I6"/>
<evidence type="ECO:0000259" key="4">
    <source>
        <dbReference type="Pfam" id="PF12850"/>
    </source>
</evidence>
<dbReference type="GO" id="GO:0046872">
    <property type="term" value="F:metal ion binding"/>
    <property type="evidence" value="ECO:0007669"/>
    <property type="project" value="UniProtKB-KW"/>
</dbReference>
<evidence type="ECO:0000256" key="2">
    <source>
        <dbReference type="RuleBase" id="RU362039"/>
    </source>
</evidence>
<keyword evidence="2" id="KW-0479">Metal-binding</keyword>
<comment type="cofactor">
    <cofactor evidence="2">
        <name>a divalent metal cation</name>
        <dbReference type="ChEBI" id="CHEBI:60240"/>
    </cofactor>
</comment>
<dbReference type="EC" id="3.1.4.-" evidence="2"/>
<dbReference type="Gene3D" id="3.60.21.10">
    <property type="match status" value="1"/>
</dbReference>
<dbReference type="GO" id="GO:0016787">
    <property type="term" value="F:hydrolase activity"/>
    <property type="evidence" value="ECO:0007669"/>
    <property type="project" value="UniProtKB-UniRule"/>
</dbReference>
<organism evidence="5">
    <name type="scientific">uncultured Thiotrichaceae bacterium</name>
    <dbReference type="NCBI Taxonomy" id="298394"/>
    <lineage>
        <taxon>Bacteria</taxon>
        <taxon>Pseudomonadati</taxon>
        <taxon>Pseudomonadota</taxon>
        <taxon>Gammaproteobacteria</taxon>
        <taxon>Thiotrichales</taxon>
        <taxon>Thiotrichaceae</taxon>
        <taxon>environmental samples</taxon>
    </lineage>
</organism>
<comment type="similarity">
    <text evidence="1 2">Belongs to the metallophosphoesterase superfamily. YfcE family.</text>
</comment>